<evidence type="ECO:0000313" key="4">
    <source>
        <dbReference type="EMBL" id="KDP29793.1"/>
    </source>
</evidence>
<dbReference type="GO" id="GO:0030246">
    <property type="term" value="F:carbohydrate binding"/>
    <property type="evidence" value="ECO:0007669"/>
    <property type="project" value="UniProtKB-KW"/>
</dbReference>
<dbReference type="FunFam" id="2.60.120.200:FF:000103">
    <property type="entry name" value="L-type lectin-domain containing receptor kinase IX.1"/>
    <property type="match status" value="1"/>
</dbReference>
<dbReference type="Pfam" id="PF00139">
    <property type="entry name" value="Lectin_legB"/>
    <property type="match status" value="1"/>
</dbReference>
<gene>
    <name evidence="4" type="ORF">JCGZ_18728</name>
</gene>
<dbReference type="InterPro" id="IPR000985">
    <property type="entry name" value="Lectin_LegA_CS"/>
</dbReference>
<dbReference type="PANTHER" id="PTHR32401:SF47">
    <property type="entry name" value="LEGUME LECTIN DOMAIN-CONTAINING PROTEIN"/>
    <property type="match status" value="1"/>
</dbReference>
<keyword evidence="5" id="KW-1185">Reference proteome</keyword>
<dbReference type="PROSITE" id="PS00308">
    <property type="entry name" value="LECTIN_LEGUME_ALPHA"/>
    <property type="match status" value="1"/>
</dbReference>
<dbReference type="PIRSF" id="PIRSF002690">
    <property type="entry name" value="L-type_lectin_plant"/>
    <property type="match status" value="1"/>
</dbReference>
<evidence type="ECO:0000313" key="5">
    <source>
        <dbReference type="Proteomes" id="UP000027138"/>
    </source>
</evidence>
<dbReference type="SUPFAM" id="SSF49899">
    <property type="entry name" value="Concanavalin A-like lectins/glucanases"/>
    <property type="match status" value="1"/>
</dbReference>
<dbReference type="STRING" id="180498.A0A067K440"/>
<dbReference type="InterPro" id="IPR016363">
    <property type="entry name" value="L-lectin"/>
</dbReference>
<evidence type="ECO:0000256" key="2">
    <source>
        <dbReference type="ARBA" id="ARBA00022734"/>
    </source>
</evidence>
<proteinExistence type="inferred from homology"/>
<accession>A0A067K440</accession>
<dbReference type="OrthoDB" id="831921at2759"/>
<dbReference type="InterPro" id="IPR019825">
    <property type="entry name" value="Lectin_legB_Mn/Ca_BS"/>
</dbReference>
<dbReference type="InterPro" id="IPR013320">
    <property type="entry name" value="ConA-like_dom_sf"/>
</dbReference>
<dbReference type="Proteomes" id="UP000027138">
    <property type="component" value="Unassembled WGS sequence"/>
</dbReference>
<keyword evidence="2" id="KW-0430">Lectin</keyword>
<organism evidence="4 5">
    <name type="scientific">Jatropha curcas</name>
    <name type="common">Barbados nut</name>
    <dbReference type="NCBI Taxonomy" id="180498"/>
    <lineage>
        <taxon>Eukaryota</taxon>
        <taxon>Viridiplantae</taxon>
        <taxon>Streptophyta</taxon>
        <taxon>Embryophyta</taxon>
        <taxon>Tracheophyta</taxon>
        <taxon>Spermatophyta</taxon>
        <taxon>Magnoliopsida</taxon>
        <taxon>eudicotyledons</taxon>
        <taxon>Gunneridae</taxon>
        <taxon>Pentapetalae</taxon>
        <taxon>rosids</taxon>
        <taxon>fabids</taxon>
        <taxon>Malpighiales</taxon>
        <taxon>Euphorbiaceae</taxon>
        <taxon>Crotonoideae</taxon>
        <taxon>Jatropheae</taxon>
        <taxon>Jatropha</taxon>
    </lineage>
</organism>
<dbReference type="Gene3D" id="2.60.120.200">
    <property type="match status" value="1"/>
</dbReference>
<dbReference type="PROSITE" id="PS00307">
    <property type="entry name" value="LECTIN_LEGUME_BETA"/>
    <property type="match status" value="1"/>
</dbReference>
<evidence type="ECO:0000259" key="3">
    <source>
        <dbReference type="Pfam" id="PF00139"/>
    </source>
</evidence>
<comment type="similarity">
    <text evidence="1">Belongs to the leguminous lectin family.</text>
</comment>
<protein>
    <recommendedName>
        <fullName evidence="3">Legume lectin domain-containing protein</fullName>
    </recommendedName>
</protein>
<feature type="domain" description="Legume lectin" evidence="3">
    <location>
        <begin position="27"/>
        <end position="263"/>
    </location>
</feature>
<dbReference type="AlphaFoldDB" id="A0A067K440"/>
<name>A0A067K440_JATCU</name>
<dbReference type="InterPro" id="IPR050258">
    <property type="entry name" value="Leguminous_Lectin"/>
</dbReference>
<dbReference type="EMBL" id="KK914734">
    <property type="protein sequence ID" value="KDP29793.1"/>
    <property type="molecule type" value="Genomic_DNA"/>
</dbReference>
<dbReference type="InterPro" id="IPR001220">
    <property type="entry name" value="Legume_lectin_dom"/>
</dbReference>
<dbReference type="PANTHER" id="PTHR32401">
    <property type="entry name" value="CONCANAVALIN A-LIKE LECTIN FAMILY PROTEIN"/>
    <property type="match status" value="1"/>
</dbReference>
<sequence>MSNWDLGNSETTRKKLALQASNYNFQLSFSFNTFYPNIGGISYQGDAFASPGSLQLTKNQIDNNLTYSAGRVSYVLPIHIWDSSTGKLSDFTSRFSFIAKDVKDWTIYGDGLTFFLAPIDSEIPPNAAGGYLGLFSPETALNVSKQNQIVAVEFDSYQNPWDPIFDHVGILVDSIVSVANVTWRNDITNGAVVTSWVNYDSASKNLSVFFTDAQNPVSRGVYSLSYTVDLREVLPEWVRIGFSASTGTAVETNSILSWEFSSSL</sequence>
<reference evidence="4 5" key="1">
    <citation type="journal article" date="2014" name="PLoS ONE">
        <title>Global Analysis of Gene Expression Profiles in Physic Nut (Jatropha curcas L.) Seedlings Exposed to Salt Stress.</title>
        <authorList>
            <person name="Zhang L."/>
            <person name="Zhang C."/>
            <person name="Wu P."/>
            <person name="Chen Y."/>
            <person name="Li M."/>
            <person name="Jiang H."/>
            <person name="Wu G."/>
        </authorList>
    </citation>
    <scope>NUCLEOTIDE SEQUENCE [LARGE SCALE GENOMIC DNA]</scope>
    <source>
        <strain evidence="5">cv. GZQX0401</strain>
        <tissue evidence="4">Young leaves</tissue>
    </source>
</reference>
<evidence type="ECO:0000256" key="1">
    <source>
        <dbReference type="ARBA" id="ARBA00007606"/>
    </source>
</evidence>
<dbReference type="CDD" id="cd06899">
    <property type="entry name" value="lectin_legume_LecRK_Arcelin_ConA"/>
    <property type="match status" value="1"/>
</dbReference>